<comment type="caution">
    <text evidence="2">The sequence shown here is derived from an EMBL/GenBank/DDBJ whole genome shotgun (WGS) entry which is preliminary data.</text>
</comment>
<keyword evidence="1" id="KW-1133">Transmembrane helix</keyword>
<organism evidence="2 3">
    <name type="scientific">Sphingobium xenophagum</name>
    <dbReference type="NCBI Taxonomy" id="121428"/>
    <lineage>
        <taxon>Bacteria</taxon>
        <taxon>Pseudomonadati</taxon>
        <taxon>Pseudomonadota</taxon>
        <taxon>Alphaproteobacteria</taxon>
        <taxon>Sphingomonadales</taxon>
        <taxon>Sphingomonadaceae</taxon>
        <taxon>Sphingobium</taxon>
    </lineage>
</organism>
<proteinExistence type="predicted"/>
<gene>
    <name evidence="2" type="ORF">J2W40_003172</name>
</gene>
<evidence type="ECO:0000313" key="2">
    <source>
        <dbReference type="EMBL" id="MDR7156331.1"/>
    </source>
</evidence>
<evidence type="ECO:0000313" key="3">
    <source>
        <dbReference type="Proteomes" id="UP001267638"/>
    </source>
</evidence>
<keyword evidence="3" id="KW-1185">Reference proteome</keyword>
<evidence type="ECO:0000256" key="1">
    <source>
        <dbReference type="SAM" id="Phobius"/>
    </source>
</evidence>
<name>A0ABU1X5C2_SPHXE</name>
<keyword evidence="1" id="KW-0812">Transmembrane</keyword>
<reference evidence="2 3" key="1">
    <citation type="submission" date="2023-07" db="EMBL/GenBank/DDBJ databases">
        <title>Sorghum-associated microbial communities from plants grown in Nebraska, USA.</title>
        <authorList>
            <person name="Schachtman D."/>
        </authorList>
    </citation>
    <scope>NUCLEOTIDE SEQUENCE [LARGE SCALE GENOMIC DNA]</scope>
    <source>
        <strain evidence="2 3">4256</strain>
    </source>
</reference>
<dbReference type="Proteomes" id="UP001267638">
    <property type="component" value="Unassembled WGS sequence"/>
</dbReference>
<dbReference type="EMBL" id="JAVDWV010000015">
    <property type="protein sequence ID" value="MDR7156331.1"/>
    <property type="molecule type" value="Genomic_DNA"/>
</dbReference>
<sequence>MRNPGDDEAKRPASHNHAIGNRAILGLAIVLGIATLSAYYISGKENPVQPANGAAQAMALASSKSSTR</sequence>
<keyword evidence="1" id="KW-0472">Membrane</keyword>
<feature type="transmembrane region" description="Helical" evidence="1">
    <location>
        <begin position="21"/>
        <end position="41"/>
    </location>
</feature>
<protein>
    <submittedName>
        <fullName evidence="2">Uncharacterized protein</fullName>
    </submittedName>
</protein>
<accession>A0ABU1X5C2</accession>
<dbReference type="RefSeq" id="WP_310226515.1">
    <property type="nucleotide sequence ID" value="NZ_JAVDWV010000015.1"/>
</dbReference>